<dbReference type="KEGG" id="asu:Asuc_1408"/>
<evidence type="ECO:0000313" key="2">
    <source>
        <dbReference type="EMBL" id="ABR74767.1"/>
    </source>
</evidence>
<reference evidence="3" key="1">
    <citation type="journal article" date="2010" name="BMC Genomics">
        <title>A genomic perspective on the potential of Actinobacillus succinogenes for industrial succinate production.</title>
        <authorList>
            <person name="McKinlay J.B."/>
            <person name="Laivenieks M."/>
            <person name="Schindler B.D."/>
            <person name="McKinlay A.A."/>
            <person name="Siddaramappa S."/>
            <person name="Challacombe J.F."/>
            <person name="Lowry S.R."/>
            <person name="Clum A."/>
            <person name="Lapidus A.L."/>
            <person name="Burkhart K.B."/>
            <person name="Harkins V."/>
            <person name="Vieille C."/>
        </authorList>
    </citation>
    <scope>NUCLEOTIDE SEQUENCE [LARGE SCALE GENOMIC DNA]</scope>
    <source>
        <strain evidence="3">ATCC 55618 / DSM 22257 / CCUG 43843 / 130Z</strain>
    </source>
</reference>
<dbReference type="HOGENOM" id="CLU_968511_0_0_6"/>
<sequence length="287" mass="32613">MPISALKDIEPNSSSVSEIDAMRKDDDARLQAASNIEIDTKLINSQTNLAKAKVAHALWGILATPVNAYGYASRKINEIFNTFSEEQKNSLRDKINRLSDDNREIATENLPTLASATEALLYVENQFDLREMFENLIVNTIDNTKITHPSFVEIIKQLSSEEAKILKVILPLNHMALSECHLILNEQNSFHVLYRNLICLYSKDKPFWLENIPSYIDNWARLGLVTVSLDNYFSDKKAYGKFDEHPIIKRANLQYKDLEPPKKLNIKNGLLTITDFGKAFAKAISII</sequence>
<keyword evidence="3" id="KW-1185">Reference proteome</keyword>
<dbReference type="Proteomes" id="UP000001114">
    <property type="component" value="Chromosome"/>
</dbReference>
<dbReference type="Pfam" id="PF14337">
    <property type="entry name" value="Abi_alpha"/>
    <property type="match status" value="1"/>
</dbReference>
<dbReference type="AlphaFoldDB" id="A6VP70"/>
<dbReference type="RefSeq" id="WP_012073144.1">
    <property type="nucleotide sequence ID" value="NC_009655.1"/>
</dbReference>
<evidence type="ECO:0000313" key="3">
    <source>
        <dbReference type="Proteomes" id="UP000001114"/>
    </source>
</evidence>
<dbReference type="EMBL" id="CP000746">
    <property type="protein sequence ID" value="ABR74767.1"/>
    <property type="molecule type" value="Genomic_DNA"/>
</dbReference>
<proteinExistence type="predicted"/>
<accession>A6VP70</accession>
<dbReference type="STRING" id="339671.Asuc_1408"/>
<gene>
    <name evidence="2" type="ordered locus">Asuc_1408</name>
</gene>
<organism evidence="2 3">
    <name type="scientific">Actinobacillus succinogenes (strain ATCC 55618 / DSM 22257 / CCUG 43843 / 130Z)</name>
    <dbReference type="NCBI Taxonomy" id="339671"/>
    <lineage>
        <taxon>Bacteria</taxon>
        <taxon>Pseudomonadati</taxon>
        <taxon>Pseudomonadota</taxon>
        <taxon>Gammaproteobacteria</taxon>
        <taxon>Pasteurellales</taxon>
        <taxon>Pasteurellaceae</taxon>
        <taxon>Actinobacillus</taxon>
    </lineage>
</organism>
<dbReference type="eggNOG" id="ENOG5030WHI">
    <property type="taxonomic scope" value="Bacteria"/>
</dbReference>
<feature type="coiled-coil region" evidence="1">
    <location>
        <begin position="81"/>
        <end position="108"/>
    </location>
</feature>
<name>A6VP70_ACTSZ</name>
<keyword evidence="1" id="KW-0175">Coiled coil</keyword>
<dbReference type="InterPro" id="IPR025506">
    <property type="entry name" value="Abi_alpha"/>
</dbReference>
<protein>
    <recommendedName>
        <fullName evidence="4">DUF4393 domain-containing protein</fullName>
    </recommendedName>
</protein>
<evidence type="ECO:0008006" key="4">
    <source>
        <dbReference type="Google" id="ProtNLM"/>
    </source>
</evidence>
<dbReference type="Gene3D" id="3.30.110.190">
    <property type="match status" value="1"/>
</dbReference>
<dbReference type="OrthoDB" id="1347735at2"/>
<evidence type="ECO:0000256" key="1">
    <source>
        <dbReference type="SAM" id="Coils"/>
    </source>
</evidence>